<evidence type="ECO:0000313" key="3">
    <source>
        <dbReference type="EMBL" id="MBH0776142.1"/>
    </source>
</evidence>
<feature type="domain" description="Antitoxin FitA-like ribbon-helix-helix" evidence="2">
    <location>
        <begin position="29"/>
        <end position="66"/>
    </location>
</feature>
<dbReference type="Gene3D" id="1.10.1220.10">
    <property type="entry name" value="Met repressor-like"/>
    <property type="match status" value="1"/>
</dbReference>
<keyword evidence="4" id="KW-1185">Reference proteome</keyword>
<dbReference type="Proteomes" id="UP000655751">
    <property type="component" value="Unassembled WGS sequence"/>
</dbReference>
<dbReference type="AlphaFoldDB" id="A0A931I735"/>
<protein>
    <recommendedName>
        <fullName evidence="2">Antitoxin FitA-like ribbon-helix-helix domain-containing protein</fullName>
    </recommendedName>
</protein>
<sequence>MATIKTPKTQKARRTTTKDAAARKATPTNLNVRNLDPVIKATIQRRATRHGRSMEAEVRDILTRAATEDDTPTTNPLSGAALFTRLAELRQALDGDVPEIDVRHENSKQ</sequence>
<feature type="region of interest" description="Disordered" evidence="1">
    <location>
        <begin position="1"/>
        <end position="29"/>
    </location>
</feature>
<accession>A0A931I735</accession>
<proteinExistence type="predicted"/>
<gene>
    <name evidence="3" type="ORF">IT779_07585</name>
</gene>
<name>A0A931I735_9NOCA</name>
<evidence type="ECO:0000256" key="1">
    <source>
        <dbReference type="SAM" id="MobiDB-lite"/>
    </source>
</evidence>
<dbReference type="Pfam" id="PF22513">
    <property type="entry name" value="FitA-like_RHH"/>
    <property type="match status" value="1"/>
</dbReference>
<dbReference type="EMBL" id="JADMLG010000002">
    <property type="protein sequence ID" value="MBH0776142.1"/>
    <property type="molecule type" value="Genomic_DNA"/>
</dbReference>
<dbReference type="GO" id="GO:0006355">
    <property type="term" value="P:regulation of DNA-templated transcription"/>
    <property type="evidence" value="ECO:0007669"/>
    <property type="project" value="InterPro"/>
</dbReference>
<dbReference type="RefSeq" id="WP_196148411.1">
    <property type="nucleotide sequence ID" value="NZ_JADMLG010000002.1"/>
</dbReference>
<dbReference type="SUPFAM" id="SSF47598">
    <property type="entry name" value="Ribbon-helix-helix"/>
    <property type="match status" value="1"/>
</dbReference>
<dbReference type="InterPro" id="IPR053853">
    <property type="entry name" value="FitA-like_RHH"/>
</dbReference>
<dbReference type="InterPro" id="IPR013321">
    <property type="entry name" value="Arc_rbn_hlx_hlx"/>
</dbReference>
<evidence type="ECO:0000313" key="4">
    <source>
        <dbReference type="Proteomes" id="UP000655751"/>
    </source>
</evidence>
<dbReference type="InterPro" id="IPR010985">
    <property type="entry name" value="Ribbon_hlx_hlx"/>
</dbReference>
<organism evidence="3 4">
    <name type="scientific">Nocardia bovistercoris</name>
    <dbReference type="NCBI Taxonomy" id="2785916"/>
    <lineage>
        <taxon>Bacteria</taxon>
        <taxon>Bacillati</taxon>
        <taxon>Actinomycetota</taxon>
        <taxon>Actinomycetes</taxon>
        <taxon>Mycobacteriales</taxon>
        <taxon>Nocardiaceae</taxon>
        <taxon>Nocardia</taxon>
    </lineage>
</organism>
<comment type="caution">
    <text evidence="3">The sequence shown here is derived from an EMBL/GenBank/DDBJ whole genome shotgun (WGS) entry which is preliminary data.</text>
</comment>
<evidence type="ECO:0000259" key="2">
    <source>
        <dbReference type="Pfam" id="PF22513"/>
    </source>
</evidence>
<reference evidence="3" key="1">
    <citation type="submission" date="2020-11" db="EMBL/GenBank/DDBJ databases">
        <title>Nocardia NEAU-351.nov., a novel actinomycete isolated from the cow dung.</title>
        <authorList>
            <person name="Zhang X."/>
        </authorList>
    </citation>
    <scope>NUCLEOTIDE SEQUENCE</scope>
    <source>
        <strain evidence="3">NEAU-351</strain>
    </source>
</reference>